<evidence type="ECO:0000313" key="10">
    <source>
        <dbReference type="Proteomes" id="UP000053766"/>
    </source>
</evidence>
<gene>
    <name evidence="9" type="ORF">DICVIV_04268</name>
</gene>
<dbReference type="InterPro" id="IPR029768">
    <property type="entry name" value="Aldolase_I_AS"/>
</dbReference>
<dbReference type="OrthoDB" id="36455at2759"/>
<evidence type="ECO:0000256" key="1">
    <source>
        <dbReference type="ARBA" id="ARBA00004714"/>
    </source>
</evidence>
<dbReference type="InterPro" id="IPR000741">
    <property type="entry name" value="FBA_I"/>
</dbReference>
<evidence type="ECO:0000256" key="8">
    <source>
        <dbReference type="RuleBase" id="RU004257"/>
    </source>
</evidence>
<dbReference type="EC" id="4.1.2.13" evidence="3 7"/>
<reference evidence="9 10" key="1">
    <citation type="submission" date="2013-11" db="EMBL/GenBank/DDBJ databases">
        <title>Draft genome of the bovine lungworm Dictyocaulus viviparus.</title>
        <authorList>
            <person name="Mitreva M."/>
        </authorList>
    </citation>
    <scope>NUCLEOTIDE SEQUENCE [LARGE SCALE GENOMIC DNA]</scope>
    <source>
        <strain evidence="9 10">HannoverDv2000</strain>
    </source>
</reference>
<keyword evidence="5 7" id="KW-0456">Lyase</keyword>
<dbReference type="Proteomes" id="UP000053766">
    <property type="component" value="Unassembled WGS sequence"/>
</dbReference>
<evidence type="ECO:0000256" key="6">
    <source>
        <dbReference type="ARBA" id="ARBA00023270"/>
    </source>
</evidence>
<dbReference type="InterPro" id="IPR013785">
    <property type="entry name" value="Aldolase_TIM"/>
</dbReference>
<evidence type="ECO:0000256" key="7">
    <source>
        <dbReference type="RuleBase" id="RU003994"/>
    </source>
</evidence>
<protein>
    <recommendedName>
        <fullName evidence="3 7">Fructose-bisphosphate aldolase</fullName>
        <ecNumber evidence="3 7">4.1.2.13</ecNumber>
    </recommendedName>
</protein>
<dbReference type="STRING" id="29172.A0A0D8Y4U7"/>
<dbReference type="GO" id="GO:0006096">
    <property type="term" value="P:glycolytic process"/>
    <property type="evidence" value="ECO:0007669"/>
    <property type="project" value="UniProtKB-UniPathway"/>
</dbReference>
<dbReference type="CDD" id="cd00948">
    <property type="entry name" value="FBP_aldolase_I_a"/>
    <property type="match status" value="1"/>
</dbReference>
<dbReference type="PANTHER" id="PTHR11627">
    <property type="entry name" value="FRUCTOSE-BISPHOSPHATE ALDOLASE"/>
    <property type="match status" value="1"/>
</dbReference>
<dbReference type="EMBL" id="KN716229">
    <property type="protein sequence ID" value="KJH49601.1"/>
    <property type="molecule type" value="Genomic_DNA"/>
</dbReference>
<dbReference type="GO" id="GO:0004332">
    <property type="term" value="F:fructose-bisphosphate aldolase activity"/>
    <property type="evidence" value="ECO:0007669"/>
    <property type="project" value="UniProtKB-EC"/>
</dbReference>
<dbReference type="PROSITE" id="PS00158">
    <property type="entry name" value="ALDOLASE_CLASS_I"/>
    <property type="match status" value="1"/>
</dbReference>
<evidence type="ECO:0000256" key="5">
    <source>
        <dbReference type="ARBA" id="ARBA00023239"/>
    </source>
</evidence>
<comment type="similarity">
    <text evidence="2 7">Belongs to the class I fructose-bisphosphate aldolase family.</text>
</comment>
<organism evidence="9 10">
    <name type="scientific">Dictyocaulus viviparus</name>
    <name type="common">Bovine lungworm</name>
    <dbReference type="NCBI Taxonomy" id="29172"/>
    <lineage>
        <taxon>Eukaryota</taxon>
        <taxon>Metazoa</taxon>
        <taxon>Ecdysozoa</taxon>
        <taxon>Nematoda</taxon>
        <taxon>Chromadorea</taxon>
        <taxon>Rhabditida</taxon>
        <taxon>Rhabditina</taxon>
        <taxon>Rhabditomorpha</taxon>
        <taxon>Strongyloidea</taxon>
        <taxon>Metastrongylidae</taxon>
        <taxon>Dictyocaulus</taxon>
    </lineage>
</organism>
<evidence type="ECO:0000256" key="4">
    <source>
        <dbReference type="ARBA" id="ARBA00023152"/>
    </source>
</evidence>
<dbReference type="NCBIfam" id="NF033379">
    <property type="entry name" value="FrucBisAld_I"/>
    <property type="match status" value="1"/>
</dbReference>
<dbReference type="UniPathway" id="UPA00109">
    <property type="reaction ID" value="UER00183"/>
</dbReference>
<dbReference type="Gene3D" id="3.20.20.70">
    <property type="entry name" value="Aldolase class I"/>
    <property type="match status" value="2"/>
</dbReference>
<proteinExistence type="inferred from homology"/>
<evidence type="ECO:0000313" key="9">
    <source>
        <dbReference type="EMBL" id="KJH49601.1"/>
    </source>
</evidence>
<comment type="pathway">
    <text evidence="1 8">Carbohydrate degradation; glycolysis; D-glyceraldehyde 3-phosphate and glycerone phosphate from D-glucose: step 4/4.</text>
</comment>
<dbReference type="SUPFAM" id="SSF51569">
    <property type="entry name" value="Aldolase"/>
    <property type="match status" value="1"/>
</dbReference>
<comment type="catalytic activity">
    <reaction evidence="7">
        <text>beta-D-fructose 1,6-bisphosphate = D-glyceraldehyde 3-phosphate + dihydroxyacetone phosphate</text>
        <dbReference type="Rhea" id="RHEA:14729"/>
        <dbReference type="ChEBI" id="CHEBI:32966"/>
        <dbReference type="ChEBI" id="CHEBI:57642"/>
        <dbReference type="ChEBI" id="CHEBI:59776"/>
        <dbReference type="EC" id="4.1.2.13"/>
    </reaction>
</comment>
<keyword evidence="4 7" id="KW-0324">Glycolysis</keyword>
<dbReference type="Pfam" id="PF00274">
    <property type="entry name" value="Glycolytic"/>
    <property type="match status" value="2"/>
</dbReference>
<sequence length="385" mass="41861">MASYSQFLTKEKENELRSIAKAIVAPGKGLLAADESTGSMQKKLGNLGIENTEENRRRYRQLLFTGNPDLNKYISAVIMFDETFYQKTDDGTRFVDALRKQNIIPGIKVDKGTVPLAGTAGEVTTQGMDDLNSRCARYKKDGAQFAKWRCVHKISTVTPSPTALVEIAQVLARYASICQQNGLVPIVEPEILPDGAHDLAKCQKITEIVLSYCYRALNDHHVFLEGTLLKPNMVTAGKILYTANNYDFLIDVSPFSGQSFADGRPTPDEIGLATVTALQRAVPAAVPGVVFLSGGQSEEEATINLNAINKVQGKKPWVLTFSYGRALQASCMAKWEGKSENVKEAQAILLQRARANSEASLGKYFGDASAGGVAGKSLFVANHAY</sequence>
<evidence type="ECO:0000256" key="3">
    <source>
        <dbReference type="ARBA" id="ARBA00013068"/>
    </source>
</evidence>
<dbReference type="AlphaFoldDB" id="A0A0D8Y4U7"/>
<accession>A0A0D8Y4U7</accession>
<keyword evidence="10" id="KW-1185">Reference proteome</keyword>
<evidence type="ECO:0000256" key="2">
    <source>
        <dbReference type="ARBA" id="ARBA00010387"/>
    </source>
</evidence>
<name>A0A0D8Y4U7_DICVI</name>
<reference evidence="10" key="2">
    <citation type="journal article" date="2016" name="Sci. Rep.">
        <title>Dictyocaulus viviparus genome, variome and transcriptome elucidate lungworm biology and support future intervention.</title>
        <authorList>
            <person name="McNulty S.N."/>
            <person name="Strube C."/>
            <person name="Rosa B.A."/>
            <person name="Martin J.C."/>
            <person name="Tyagi R."/>
            <person name="Choi Y.J."/>
            <person name="Wang Q."/>
            <person name="Hallsworth Pepin K."/>
            <person name="Zhang X."/>
            <person name="Ozersky P."/>
            <person name="Wilson R.K."/>
            <person name="Sternberg P.W."/>
            <person name="Gasser R.B."/>
            <person name="Mitreva M."/>
        </authorList>
    </citation>
    <scope>NUCLEOTIDE SEQUENCE [LARGE SCALE GENOMIC DNA]</scope>
    <source>
        <strain evidence="10">HannoverDv2000</strain>
    </source>
</reference>
<keyword evidence="6" id="KW-0704">Schiff base</keyword>